<gene>
    <name evidence="11" type="ORF">CANVERA_P5236</name>
</gene>
<reference evidence="11" key="1">
    <citation type="submission" date="2022-12" db="EMBL/GenBank/DDBJ databases">
        <authorList>
            <person name="Brejova B."/>
        </authorList>
    </citation>
    <scope>NUCLEOTIDE SEQUENCE</scope>
</reference>
<keyword evidence="12" id="KW-1185">Reference proteome</keyword>
<dbReference type="PANTHER" id="PTHR42904:SF6">
    <property type="entry name" value="NAD-CAPPED RNA HYDROLASE NUDT12"/>
    <property type="match status" value="1"/>
</dbReference>
<feature type="domain" description="Nudix hydrolase" evidence="10">
    <location>
        <begin position="270"/>
        <end position="401"/>
    </location>
</feature>
<name>A0A9W4U0X8_9ASCO</name>
<dbReference type="Pfam" id="PF00293">
    <property type="entry name" value="NUDIX"/>
    <property type="match status" value="1"/>
</dbReference>
<evidence type="ECO:0000259" key="10">
    <source>
        <dbReference type="PROSITE" id="PS51462"/>
    </source>
</evidence>
<dbReference type="AlphaFoldDB" id="A0A9W4U0X8"/>
<dbReference type="InterPro" id="IPR015797">
    <property type="entry name" value="NUDIX_hydrolase-like_dom_sf"/>
</dbReference>
<dbReference type="GO" id="GO:0035529">
    <property type="term" value="F:NADH pyrophosphatase activity"/>
    <property type="evidence" value="ECO:0007669"/>
    <property type="project" value="TreeGrafter"/>
</dbReference>
<evidence type="ECO:0000256" key="2">
    <source>
        <dbReference type="ARBA" id="ARBA00001947"/>
    </source>
</evidence>
<dbReference type="Proteomes" id="UP001152885">
    <property type="component" value="Unassembled WGS sequence"/>
</dbReference>
<keyword evidence="6" id="KW-0378">Hydrolase</keyword>
<evidence type="ECO:0000256" key="9">
    <source>
        <dbReference type="ARBA" id="ARBA00023679"/>
    </source>
</evidence>
<dbReference type="Gene3D" id="3.90.79.20">
    <property type="match status" value="1"/>
</dbReference>
<keyword evidence="5" id="KW-0479">Metal-binding</keyword>
<sequence>MSHSIHSSIKDLQKDIYFGTEFLNRISFLREDNEFICKSLLHPSTRFIFFNKQQPLIHKKYDNKLTILTNENNQFNVKEITNEEKTISISLGLKNLKGWDDILQRFINDNKNQNKDIRDDKKPVFLFMGLLDESTGLNLKELKMENSECENFLDYQGRYQGIAYYAVDLTPNKELQSEILNFISGQIQGELFFTYSRKHYLSFNSKEAALFSHASMYFDWLNKNRYCVGCGSKMIPIHAGGKLQCTNEEKKSEDYICKVKNATVSNVCFPRTDMVIITIVVNKDRSKILLSLNKRYEITKMYTCTAGFMEPSETVEVATKREIWEETGVLSSSINIKMTQPWPFPANLMIGCLAEVEFNNKNEIIHLGHDNELSDARWFDVDFVRKLVYPNEAKDEDWNPEEIIIPMPESIAFQLIKLAVDEAKEFEEKRNVNKL</sequence>
<accession>A0A9W4U0X8</accession>
<evidence type="ECO:0000313" key="11">
    <source>
        <dbReference type="EMBL" id="CAI5760728.1"/>
    </source>
</evidence>
<comment type="similarity">
    <text evidence="3">Belongs to the Nudix hydrolase family. NudC subfamily.</text>
</comment>
<dbReference type="EMBL" id="CANTUO010000007">
    <property type="protein sequence ID" value="CAI5760728.1"/>
    <property type="molecule type" value="Genomic_DNA"/>
</dbReference>
<comment type="cofactor">
    <cofactor evidence="2">
        <name>Zn(2+)</name>
        <dbReference type="ChEBI" id="CHEBI:29105"/>
    </cofactor>
</comment>
<evidence type="ECO:0000256" key="6">
    <source>
        <dbReference type="ARBA" id="ARBA00022801"/>
    </source>
</evidence>
<keyword evidence="7" id="KW-0460">Magnesium</keyword>
<dbReference type="Gene3D" id="3.90.79.10">
    <property type="entry name" value="Nucleoside Triphosphate Pyrophosphohydrolase"/>
    <property type="match status" value="1"/>
</dbReference>
<dbReference type="GO" id="GO:0006742">
    <property type="term" value="P:NADP+ catabolic process"/>
    <property type="evidence" value="ECO:0007669"/>
    <property type="project" value="TreeGrafter"/>
</dbReference>
<dbReference type="PROSITE" id="PS51462">
    <property type="entry name" value="NUDIX"/>
    <property type="match status" value="1"/>
</dbReference>
<comment type="caution">
    <text evidence="11">The sequence shown here is derived from an EMBL/GenBank/DDBJ whole genome shotgun (WGS) entry which is preliminary data.</text>
</comment>
<dbReference type="CDD" id="cd03429">
    <property type="entry name" value="NUDIX_NADH_pyrophosphatase_Nudt13"/>
    <property type="match status" value="1"/>
</dbReference>
<protein>
    <recommendedName>
        <fullName evidence="4">NAD(+) diphosphatase</fullName>
        <ecNumber evidence="4">3.6.1.22</ecNumber>
    </recommendedName>
</protein>
<evidence type="ECO:0000256" key="4">
    <source>
        <dbReference type="ARBA" id="ARBA00012381"/>
    </source>
</evidence>
<dbReference type="PANTHER" id="PTHR42904">
    <property type="entry name" value="NUDIX HYDROLASE, NUDC SUBFAMILY"/>
    <property type="match status" value="1"/>
</dbReference>
<dbReference type="GO" id="GO:0019677">
    <property type="term" value="P:NAD+ catabolic process"/>
    <property type="evidence" value="ECO:0007669"/>
    <property type="project" value="TreeGrafter"/>
</dbReference>
<evidence type="ECO:0000256" key="3">
    <source>
        <dbReference type="ARBA" id="ARBA00009595"/>
    </source>
</evidence>
<comment type="cofactor">
    <cofactor evidence="1">
        <name>Mg(2+)</name>
        <dbReference type="ChEBI" id="CHEBI:18420"/>
    </cofactor>
</comment>
<keyword evidence="8" id="KW-0520">NAD</keyword>
<dbReference type="InterPro" id="IPR049734">
    <property type="entry name" value="NudC-like_C"/>
</dbReference>
<dbReference type="OrthoDB" id="10249612at2759"/>
<dbReference type="GO" id="GO:0005777">
    <property type="term" value="C:peroxisome"/>
    <property type="evidence" value="ECO:0007669"/>
    <property type="project" value="TreeGrafter"/>
</dbReference>
<comment type="catalytic activity">
    <reaction evidence="9">
        <text>a 5'-end NAD(+)-phospho-ribonucleoside in mRNA + H2O = a 5'-end phospho-adenosine-phospho-ribonucleoside in mRNA + beta-nicotinamide D-ribonucleotide + 2 H(+)</text>
        <dbReference type="Rhea" id="RHEA:60876"/>
        <dbReference type="Rhea" id="RHEA-COMP:15698"/>
        <dbReference type="Rhea" id="RHEA-COMP:15719"/>
        <dbReference type="ChEBI" id="CHEBI:14649"/>
        <dbReference type="ChEBI" id="CHEBI:15377"/>
        <dbReference type="ChEBI" id="CHEBI:15378"/>
        <dbReference type="ChEBI" id="CHEBI:144029"/>
        <dbReference type="ChEBI" id="CHEBI:144051"/>
    </reaction>
    <physiologicalReaction direction="left-to-right" evidence="9">
        <dbReference type="Rhea" id="RHEA:60877"/>
    </physiologicalReaction>
</comment>
<dbReference type="InterPro" id="IPR000086">
    <property type="entry name" value="NUDIX_hydrolase_dom"/>
</dbReference>
<evidence type="ECO:0000256" key="8">
    <source>
        <dbReference type="ARBA" id="ARBA00023027"/>
    </source>
</evidence>
<organism evidence="11 12">
    <name type="scientific">Candida verbasci</name>
    <dbReference type="NCBI Taxonomy" id="1227364"/>
    <lineage>
        <taxon>Eukaryota</taxon>
        <taxon>Fungi</taxon>
        <taxon>Dikarya</taxon>
        <taxon>Ascomycota</taxon>
        <taxon>Saccharomycotina</taxon>
        <taxon>Pichiomycetes</taxon>
        <taxon>Debaryomycetaceae</taxon>
        <taxon>Candida/Lodderomyces clade</taxon>
        <taxon>Candida</taxon>
    </lineage>
</organism>
<dbReference type="SUPFAM" id="SSF55811">
    <property type="entry name" value="Nudix"/>
    <property type="match status" value="1"/>
</dbReference>
<dbReference type="InterPro" id="IPR050241">
    <property type="entry name" value="NAD-cap_RNA_hydrolase_NudC"/>
</dbReference>
<evidence type="ECO:0000313" key="12">
    <source>
        <dbReference type="Proteomes" id="UP001152885"/>
    </source>
</evidence>
<dbReference type="GO" id="GO:0005829">
    <property type="term" value="C:cytosol"/>
    <property type="evidence" value="ECO:0007669"/>
    <property type="project" value="TreeGrafter"/>
</dbReference>
<evidence type="ECO:0000256" key="5">
    <source>
        <dbReference type="ARBA" id="ARBA00022723"/>
    </source>
</evidence>
<evidence type="ECO:0000256" key="1">
    <source>
        <dbReference type="ARBA" id="ARBA00001946"/>
    </source>
</evidence>
<dbReference type="EC" id="3.6.1.22" evidence="4"/>
<evidence type="ECO:0000256" key="7">
    <source>
        <dbReference type="ARBA" id="ARBA00022842"/>
    </source>
</evidence>
<proteinExistence type="inferred from homology"/>
<dbReference type="GO" id="GO:0046872">
    <property type="term" value="F:metal ion binding"/>
    <property type="evidence" value="ECO:0007669"/>
    <property type="project" value="UniProtKB-KW"/>
</dbReference>